<feature type="transmembrane region" description="Helical" evidence="7">
    <location>
        <begin position="126"/>
        <end position="147"/>
    </location>
</feature>
<keyword evidence="4 7" id="KW-0812">Transmembrane</keyword>
<evidence type="ECO:0000256" key="6">
    <source>
        <dbReference type="ARBA" id="ARBA00023136"/>
    </source>
</evidence>
<organism evidence="8 9">
    <name type="scientific">Cytobacillus kochii</name>
    <dbReference type="NCBI Taxonomy" id="859143"/>
    <lineage>
        <taxon>Bacteria</taxon>
        <taxon>Bacillati</taxon>
        <taxon>Bacillota</taxon>
        <taxon>Bacilli</taxon>
        <taxon>Bacillales</taxon>
        <taxon>Bacillaceae</taxon>
        <taxon>Cytobacillus</taxon>
    </lineage>
</organism>
<dbReference type="GO" id="GO:0005886">
    <property type="term" value="C:plasma membrane"/>
    <property type="evidence" value="ECO:0007669"/>
    <property type="project" value="UniProtKB-SubCell"/>
</dbReference>
<name>A0A248TGT1_9BACI</name>
<evidence type="ECO:0000313" key="9">
    <source>
        <dbReference type="Proteomes" id="UP000215137"/>
    </source>
</evidence>
<protein>
    <recommendedName>
        <fullName evidence="10">Sulfate exporter family transporter</fullName>
    </recommendedName>
</protein>
<feature type="transmembrane region" description="Helical" evidence="7">
    <location>
        <begin position="12"/>
        <end position="28"/>
    </location>
</feature>
<keyword evidence="3" id="KW-1003">Cell membrane</keyword>
<comment type="subcellular location">
    <subcellularLocation>
        <location evidence="1">Cell membrane</location>
        <topology evidence="1">Multi-pass membrane protein</topology>
    </subcellularLocation>
</comment>
<dbReference type="Pfam" id="PF03601">
    <property type="entry name" value="Cons_hypoth698"/>
    <property type="match status" value="1"/>
</dbReference>
<feature type="transmembrane region" description="Helical" evidence="7">
    <location>
        <begin position="311"/>
        <end position="332"/>
    </location>
</feature>
<dbReference type="PANTHER" id="PTHR30106">
    <property type="entry name" value="INNER MEMBRANE PROTEIN YEIH-RELATED"/>
    <property type="match status" value="1"/>
</dbReference>
<feature type="transmembrane region" description="Helical" evidence="7">
    <location>
        <begin position="153"/>
        <end position="174"/>
    </location>
</feature>
<dbReference type="PANTHER" id="PTHR30106:SF2">
    <property type="entry name" value="UPF0324 INNER MEMBRANE PROTEIN YEIH"/>
    <property type="match status" value="1"/>
</dbReference>
<accession>A0A248TGT1</accession>
<comment type="similarity">
    <text evidence="2">Belongs to the UPF0324 family.</text>
</comment>
<dbReference type="InterPro" id="IPR018383">
    <property type="entry name" value="UPF0324_pro"/>
</dbReference>
<keyword evidence="9" id="KW-1185">Reference proteome</keyword>
<proteinExistence type="inferred from homology"/>
<evidence type="ECO:0000256" key="1">
    <source>
        <dbReference type="ARBA" id="ARBA00004651"/>
    </source>
</evidence>
<feature type="transmembrane region" description="Helical" evidence="7">
    <location>
        <begin position="279"/>
        <end position="299"/>
    </location>
</feature>
<dbReference type="RefSeq" id="WP_095370990.1">
    <property type="nucleotide sequence ID" value="NZ_CP022983.1"/>
</dbReference>
<reference evidence="8 9" key="1">
    <citation type="submission" date="2017-08" db="EMBL/GenBank/DDBJ databases">
        <title>Complete Genome Sequence of Bacillus kochii Oregon-R-modENCODE STRAIN BDGP4, isolated from Drosophila melanogaster gut.</title>
        <authorList>
            <person name="Wan K.H."/>
            <person name="Yu C."/>
            <person name="Park S."/>
            <person name="Hammonds A.S."/>
            <person name="Booth B.W."/>
            <person name="Celniker S.E."/>
        </authorList>
    </citation>
    <scope>NUCLEOTIDE SEQUENCE [LARGE SCALE GENOMIC DNA]</scope>
    <source>
        <strain evidence="8 9">BDGP4</strain>
    </source>
</reference>
<feature type="transmembrane region" description="Helical" evidence="7">
    <location>
        <begin position="255"/>
        <end position="273"/>
    </location>
</feature>
<feature type="transmembrane region" description="Helical" evidence="7">
    <location>
        <begin position="96"/>
        <end position="114"/>
    </location>
</feature>
<keyword evidence="5 7" id="KW-1133">Transmembrane helix</keyword>
<dbReference type="AlphaFoldDB" id="A0A248TGT1"/>
<keyword evidence="6 7" id="KW-0472">Membrane</keyword>
<sequence>MDLKSSLRTGSFYFGIGTTLIIAIMAGLLAKLPYLTIIGHLVLAILLGIIWSHTIGWNRSYKVGVDFSSKKLLRLGIILLGLRLNLSDLAHAGVSTFLYAAFLLCVTLIAVYSFARMLRVDKTLSLLTACGTAICGAAAIVAIASVVRAKESVTAVSVGVIAVLGTLFTLLYTFLYPILPITDYQYGMLTGGTLHEIAHVVAASSVGGVEAENIAIIVKLTRVILLVPVAILIGYYMKKRESQESATKNKLPIPWFIFGFLAMSAINTLGWLPTELVQWLISGSYLLLAMAMAGLGLNVELSAFKKMGLQIFYAALLGTILLVLLGFIIIFMM</sequence>
<feature type="transmembrane region" description="Helical" evidence="7">
    <location>
        <begin position="34"/>
        <end position="51"/>
    </location>
</feature>
<evidence type="ECO:0000256" key="7">
    <source>
        <dbReference type="SAM" id="Phobius"/>
    </source>
</evidence>
<gene>
    <name evidence="8" type="ORF">CKF48_08795</name>
</gene>
<evidence type="ECO:0000256" key="3">
    <source>
        <dbReference type="ARBA" id="ARBA00022475"/>
    </source>
</evidence>
<evidence type="ECO:0000256" key="4">
    <source>
        <dbReference type="ARBA" id="ARBA00022692"/>
    </source>
</evidence>
<evidence type="ECO:0000256" key="5">
    <source>
        <dbReference type="ARBA" id="ARBA00022989"/>
    </source>
</evidence>
<dbReference type="OrthoDB" id="9811391at2"/>
<evidence type="ECO:0000256" key="2">
    <source>
        <dbReference type="ARBA" id="ARBA00007977"/>
    </source>
</evidence>
<dbReference type="KEGG" id="bko:CKF48_08795"/>
<dbReference type="Proteomes" id="UP000215137">
    <property type="component" value="Chromosome"/>
</dbReference>
<evidence type="ECO:0000313" key="8">
    <source>
        <dbReference type="EMBL" id="ASV67416.1"/>
    </source>
</evidence>
<dbReference type="EMBL" id="CP022983">
    <property type="protein sequence ID" value="ASV67416.1"/>
    <property type="molecule type" value="Genomic_DNA"/>
</dbReference>
<feature type="transmembrane region" description="Helical" evidence="7">
    <location>
        <begin position="214"/>
        <end position="235"/>
    </location>
</feature>
<evidence type="ECO:0008006" key="10">
    <source>
        <dbReference type="Google" id="ProtNLM"/>
    </source>
</evidence>